<dbReference type="RefSeq" id="WP_103313889.1">
    <property type="nucleotide sequence ID" value="NZ_PPPD01000002.1"/>
</dbReference>
<dbReference type="PROSITE" id="PS50005">
    <property type="entry name" value="TPR"/>
    <property type="match status" value="1"/>
</dbReference>
<keyword evidence="3" id="KW-1185">Reference proteome</keyword>
<dbReference type="OrthoDB" id="62575at2"/>
<dbReference type="EMBL" id="PPPD01000002">
    <property type="protein sequence ID" value="PNY79905.1"/>
    <property type="molecule type" value="Genomic_DNA"/>
</dbReference>
<dbReference type="AlphaFoldDB" id="A0A2K3UTN6"/>
<dbReference type="InterPro" id="IPR019734">
    <property type="entry name" value="TPR_rpt"/>
</dbReference>
<comment type="caution">
    <text evidence="2">The sequence shown here is derived from an EMBL/GenBank/DDBJ whole genome shotgun (WGS) entry which is preliminary data.</text>
</comment>
<keyword evidence="1" id="KW-0802">TPR repeat</keyword>
<dbReference type="InterPro" id="IPR011990">
    <property type="entry name" value="TPR-like_helical_dom_sf"/>
</dbReference>
<evidence type="ECO:0000313" key="2">
    <source>
        <dbReference type="EMBL" id="PNY79905.1"/>
    </source>
</evidence>
<name>A0A2K3UTN6_9DEIO</name>
<evidence type="ECO:0000256" key="1">
    <source>
        <dbReference type="PROSITE-ProRule" id="PRU00339"/>
    </source>
</evidence>
<dbReference type="Gene3D" id="1.25.40.10">
    <property type="entry name" value="Tetratricopeptide repeat domain"/>
    <property type="match status" value="2"/>
</dbReference>
<dbReference type="SMART" id="SM00028">
    <property type="entry name" value="TPR"/>
    <property type="match status" value="5"/>
</dbReference>
<feature type="repeat" description="TPR" evidence="1">
    <location>
        <begin position="709"/>
        <end position="742"/>
    </location>
</feature>
<dbReference type="SUPFAM" id="SSF48452">
    <property type="entry name" value="TPR-like"/>
    <property type="match status" value="2"/>
</dbReference>
<protein>
    <submittedName>
        <fullName evidence="2">SARP family transcriptional regulator</fullName>
    </submittedName>
</protein>
<dbReference type="InterPro" id="IPR027417">
    <property type="entry name" value="P-loop_NTPase"/>
</dbReference>
<accession>A0A2K3UTN6</accession>
<dbReference type="Proteomes" id="UP000236379">
    <property type="component" value="Unassembled WGS sequence"/>
</dbReference>
<proteinExistence type="predicted"/>
<evidence type="ECO:0000313" key="3">
    <source>
        <dbReference type="Proteomes" id="UP000236379"/>
    </source>
</evidence>
<reference evidence="2 3" key="1">
    <citation type="submission" date="2018-01" db="EMBL/GenBank/DDBJ databases">
        <title>Deinococcus koreensis sp. nov., a radiation-resistant bacterium isolated from river water.</title>
        <authorList>
            <person name="Choi A."/>
        </authorList>
    </citation>
    <scope>NUCLEOTIDE SEQUENCE [LARGE SCALE GENOMIC DNA]</scope>
    <source>
        <strain evidence="2 3">SJW1-2</strain>
    </source>
</reference>
<sequence>MRLRTLGGLALDGAGLGRPKPLLLLTYLTLEGPRPRRYLGELFWRDAVSPTNSIAVAVRQIRQAAPGALQGDDVRLWADLPCDALEIERALRGRQPGRALELYAGAFLDGAGLPGGSTELEEWVYTRRELLAAQVQGAALELAQQAAAQGDFGGAAGWAERALHLAGAPEPPPEFWARAYPLLVAGHSPQAEEVRRRAQEWALRLDLSPDEARRRLRPAVIGREREVRQLGRLPAGAWAWVRGDPGMGKTTLLRRLDGVFLGARAGLPYATLEPLLGPEVPGDEHARLRRLAALPGTWLIDGWAELDPESRTLLGTLRGLGTQARVIVAAAEAPPFAVDAQLDLGALDEAELAAHAGAFEATGGLPGLLGAWLRGEPIEPVLQAGLAALPDTARQVHGALTLLDLPELPRVRQALALDAPTFSRAVETLLGAGLIDVSGQVRARATARRALQAQPTRHAALALRLARTLRGRAAYGLYQSARALWDEADLSAVQAVTLDWAAEALRRGFPLQAAGALADAPPHPAPGPELGVLRARALERAGQFREALSALDELPELPLVSALRGALAWRLGHPEQARRHAEAALDSGGEARAEALNTLAHLDFQRGHHRAAERQYRRAATLWLTLGDTARWAGALNNRAAALSAAGEDAEAAFQAALDAAGEHLVMRARTTLNLGQVRERRHDAAGAAAAYRDAALLAEQAGSLNTSARAWNNLGALHHRAGRPAEARAAYDTALALAQRAGEPLLLGTVLANLAELTGDGDAFEEALRVIGESGNHDQLARSQADYQAFIERSRGAGQA</sequence>
<dbReference type="SUPFAM" id="SSF52540">
    <property type="entry name" value="P-loop containing nucleoside triphosphate hydrolases"/>
    <property type="match status" value="1"/>
</dbReference>
<organism evidence="2 3">
    <name type="scientific">Deinococcus koreensis</name>
    <dbReference type="NCBI Taxonomy" id="2054903"/>
    <lineage>
        <taxon>Bacteria</taxon>
        <taxon>Thermotogati</taxon>
        <taxon>Deinococcota</taxon>
        <taxon>Deinococci</taxon>
        <taxon>Deinococcales</taxon>
        <taxon>Deinococcaceae</taxon>
        <taxon>Deinococcus</taxon>
    </lineage>
</organism>
<gene>
    <name evidence="2" type="ORF">CVO96_18395</name>
</gene>
<dbReference type="Pfam" id="PF13424">
    <property type="entry name" value="TPR_12"/>
    <property type="match status" value="1"/>
</dbReference>